<accession>A0ABC9CL61</accession>
<sequence>MAPPPPPPPRRSAPMFCAGGTKRSKLLQAAYDGDLRSFKRLARALDNSKGRLRETVEAVTIQDEGALEGAGALHLAAGNERLEICSYLVEGLRVDVDVVDCGDKTPLLHAVYGESGVTFKYLLDHGANQDKVNIHGFAPLHSAAGLGCCEMVELLLAKGACPDPINSCGTPLHIAATEGQDRTMKILLDHNADYKKMVNGMTPLYFAVNAASTKCVKLLLEADSTDNGDYILNALIDAPSNGSAECLNCMLGFGPDWHPRNNEDPVDQKRIAELKAQGSKAVARKDFLSAAEFYSMAMELDPDDATLFSNRSLCWLHIGEGGKPLLSLLDAYECKRKRPDWPKACYRQSKALMLLKEYKGACDALMDGLKLDPWNAEIEDELRKAIQSLKLSATTKVM</sequence>
<evidence type="ECO:0000313" key="3">
    <source>
        <dbReference type="Proteomes" id="UP001497457"/>
    </source>
</evidence>
<organism evidence="2 3">
    <name type="scientific">Urochloa decumbens</name>
    <dbReference type="NCBI Taxonomy" id="240449"/>
    <lineage>
        <taxon>Eukaryota</taxon>
        <taxon>Viridiplantae</taxon>
        <taxon>Streptophyta</taxon>
        <taxon>Embryophyta</taxon>
        <taxon>Tracheophyta</taxon>
        <taxon>Spermatophyta</taxon>
        <taxon>Magnoliopsida</taxon>
        <taxon>Liliopsida</taxon>
        <taxon>Poales</taxon>
        <taxon>Poaceae</taxon>
        <taxon>PACMAD clade</taxon>
        <taxon>Panicoideae</taxon>
        <taxon>Panicodae</taxon>
        <taxon>Paniceae</taxon>
        <taxon>Melinidinae</taxon>
        <taxon>Urochloa</taxon>
    </lineage>
</organism>
<dbReference type="InterPro" id="IPR036770">
    <property type="entry name" value="Ankyrin_rpt-contain_sf"/>
</dbReference>
<evidence type="ECO:0000313" key="2">
    <source>
        <dbReference type="EMBL" id="CAL5021922.1"/>
    </source>
</evidence>
<dbReference type="Pfam" id="PF12796">
    <property type="entry name" value="Ank_2"/>
    <property type="match status" value="2"/>
</dbReference>
<dbReference type="InterPro" id="IPR051616">
    <property type="entry name" value="Cul2-RING_E3_ligase_SR"/>
</dbReference>
<dbReference type="PANTHER" id="PTHR46224">
    <property type="entry name" value="ANKYRIN REPEAT FAMILY PROTEIN"/>
    <property type="match status" value="1"/>
</dbReference>
<dbReference type="PROSITE" id="PS50297">
    <property type="entry name" value="ANK_REP_REGION"/>
    <property type="match status" value="3"/>
</dbReference>
<protein>
    <submittedName>
        <fullName evidence="2">Uncharacterized protein</fullName>
    </submittedName>
</protein>
<dbReference type="PROSITE" id="PS50088">
    <property type="entry name" value="ANK_REPEAT"/>
    <property type="match status" value="3"/>
</dbReference>
<dbReference type="InterPro" id="IPR011990">
    <property type="entry name" value="TPR-like_helical_dom_sf"/>
</dbReference>
<dbReference type="Proteomes" id="UP001497457">
    <property type="component" value="Chromosome 3rd"/>
</dbReference>
<evidence type="ECO:0000256" key="1">
    <source>
        <dbReference type="PROSITE-ProRule" id="PRU00023"/>
    </source>
</evidence>
<proteinExistence type="predicted"/>
<keyword evidence="3" id="KW-1185">Reference proteome</keyword>
<dbReference type="SMART" id="SM00248">
    <property type="entry name" value="ANK"/>
    <property type="match status" value="6"/>
</dbReference>
<keyword evidence="1" id="KW-0040">ANK repeat</keyword>
<dbReference type="SUPFAM" id="SSF48452">
    <property type="entry name" value="TPR-like"/>
    <property type="match status" value="1"/>
</dbReference>
<dbReference type="InterPro" id="IPR002110">
    <property type="entry name" value="Ankyrin_rpt"/>
</dbReference>
<dbReference type="EMBL" id="OZ075113">
    <property type="protein sequence ID" value="CAL5021922.1"/>
    <property type="molecule type" value="Genomic_DNA"/>
</dbReference>
<dbReference type="Gene3D" id="1.25.40.10">
    <property type="entry name" value="Tetratricopeptide repeat domain"/>
    <property type="match status" value="1"/>
</dbReference>
<dbReference type="AlphaFoldDB" id="A0ABC9CL61"/>
<feature type="repeat" description="ANK" evidence="1">
    <location>
        <begin position="135"/>
        <end position="167"/>
    </location>
</feature>
<dbReference type="Gene3D" id="1.25.40.20">
    <property type="entry name" value="Ankyrin repeat-containing domain"/>
    <property type="match status" value="3"/>
</dbReference>
<dbReference type="PANTHER" id="PTHR46224:SF21">
    <property type="match status" value="1"/>
</dbReference>
<gene>
    <name evidence="2" type="ORF">URODEC1_LOCUS76258</name>
</gene>
<feature type="repeat" description="ANK" evidence="1">
    <location>
        <begin position="167"/>
        <end position="199"/>
    </location>
</feature>
<dbReference type="SUPFAM" id="SSF48403">
    <property type="entry name" value="Ankyrin repeat"/>
    <property type="match status" value="1"/>
</dbReference>
<feature type="repeat" description="ANK" evidence="1">
    <location>
        <begin position="199"/>
        <end position="221"/>
    </location>
</feature>
<name>A0ABC9CL61_9POAL</name>
<reference evidence="2" key="1">
    <citation type="submission" date="2024-10" db="EMBL/GenBank/DDBJ databases">
        <authorList>
            <person name="Ryan C."/>
        </authorList>
    </citation>
    <scope>NUCLEOTIDE SEQUENCE [LARGE SCALE GENOMIC DNA]</scope>
</reference>